<sequence length="146" mass="16878">HLYSELYNSDAFIQEHDVVQQLPAPPEQLDCKLKRVVLGLMFWSDSTHLASFGNASLWPVYMMFGNLSKYIRSRPNLGACQHIPYIPSLSASFHDFASSFFTKWSIAKQCESLLTHCQREIMHAVWKFLLDDEFVHAYNYGIVIQC</sequence>
<evidence type="ECO:0000313" key="1">
    <source>
        <dbReference type="EMBL" id="KAJ3978878.1"/>
    </source>
</evidence>
<evidence type="ECO:0000313" key="2">
    <source>
        <dbReference type="Proteomes" id="UP001163850"/>
    </source>
</evidence>
<proteinExistence type="predicted"/>
<protein>
    <submittedName>
        <fullName evidence="1">Uncharacterized protein</fullName>
    </submittedName>
</protein>
<reference evidence="1" key="1">
    <citation type="submission" date="2022-08" db="EMBL/GenBank/DDBJ databases">
        <authorList>
            <consortium name="DOE Joint Genome Institute"/>
            <person name="Min B."/>
            <person name="Riley R."/>
            <person name="Sierra-Patev S."/>
            <person name="Naranjo-Ortiz M."/>
            <person name="Looney B."/>
            <person name="Konkel Z."/>
            <person name="Slot J.C."/>
            <person name="Sakamoto Y."/>
            <person name="Steenwyk J.L."/>
            <person name="Rokas A."/>
            <person name="Carro J."/>
            <person name="Camarero S."/>
            <person name="Ferreira P."/>
            <person name="Molpeceres G."/>
            <person name="Ruiz-Duenas F.J."/>
            <person name="Serrano A."/>
            <person name="Henrissat B."/>
            <person name="Drula E."/>
            <person name="Hughes K.W."/>
            <person name="Mata J.L."/>
            <person name="Ishikawa N.K."/>
            <person name="Vargas-Isla R."/>
            <person name="Ushijima S."/>
            <person name="Smith C.A."/>
            <person name="Ahrendt S."/>
            <person name="Andreopoulos W."/>
            <person name="He G."/>
            <person name="Labutti K."/>
            <person name="Lipzen A."/>
            <person name="Ng V."/>
            <person name="Sandor L."/>
            <person name="Barry K."/>
            <person name="Martinez A.T."/>
            <person name="Xiao Y."/>
            <person name="Gibbons J.G."/>
            <person name="Terashima K."/>
            <person name="Hibbett D.S."/>
            <person name="Grigoriev I.V."/>
        </authorList>
    </citation>
    <scope>NUCLEOTIDE SEQUENCE</scope>
    <source>
        <strain evidence="1">TFB7829</strain>
    </source>
</reference>
<dbReference type="AlphaFoldDB" id="A0AA38PPB1"/>
<comment type="caution">
    <text evidence="1">The sequence shown here is derived from an EMBL/GenBank/DDBJ whole genome shotgun (WGS) entry which is preliminary data.</text>
</comment>
<organism evidence="1 2">
    <name type="scientific">Lentinula detonsa</name>
    <dbReference type="NCBI Taxonomy" id="2804962"/>
    <lineage>
        <taxon>Eukaryota</taxon>
        <taxon>Fungi</taxon>
        <taxon>Dikarya</taxon>
        <taxon>Basidiomycota</taxon>
        <taxon>Agaricomycotina</taxon>
        <taxon>Agaricomycetes</taxon>
        <taxon>Agaricomycetidae</taxon>
        <taxon>Agaricales</taxon>
        <taxon>Marasmiineae</taxon>
        <taxon>Omphalotaceae</taxon>
        <taxon>Lentinula</taxon>
    </lineage>
</organism>
<dbReference type="EMBL" id="MU802639">
    <property type="protein sequence ID" value="KAJ3978878.1"/>
    <property type="molecule type" value="Genomic_DNA"/>
</dbReference>
<accession>A0AA38PPB1</accession>
<gene>
    <name evidence="1" type="ORF">F5890DRAFT_1648863</name>
</gene>
<dbReference type="Proteomes" id="UP001163850">
    <property type="component" value="Unassembled WGS sequence"/>
</dbReference>
<name>A0AA38PPB1_9AGAR</name>
<feature type="non-terminal residue" evidence="1">
    <location>
        <position position="1"/>
    </location>
</feature>
<dbReference type="Pfam" id="PF18759">
    <property type="entry name" value="Plavaka"/>
    <property type="match status" value="1"/>
</dbReference>
<dbReference type="InterPro" id="IPR041078">
    <property type="entry name" value="Plavaka"/>
</dbReference>